<name>A0A2T6BHY4_9RHOB</name>
<keyword evidence="2" id="KW-1185">Reference proteome</keyword>
<dbReference type="EMBL" id="QBKS01000001">
    <property type="protein sequence ID" value="PTX55669.1"/>
    <property type="molecule type" value="Genomic_DNA"/>
</dbReference>
<gene>
    <name evidence="1" type="ORF">C8N43_0309</name>
</gene>
<comment type="caution">
    <text evidence="1">The sequence shown here is derived from an EMBL/GenBank/DDBJ whole genome shotgun (WGS) entry which is preliminary data.</text>
</comment>
<accession>A0A2T6BHY4</accession>
<proteinExistence type="predicted"/>
<evidence type="ECO:0000313" key="1">
    <source>
        <dbReference type="EMBL" id="PTX55669.1"/>
    </source>
</evidence>
<organism evidence="1 2">
    <name type="scientific">Litoreibacter ponti</name>
    <dbReference type="NCBI Taxonomy" id="1510457"/>
    <lineage>
        <taxon>Bacteria</taxon>
        <taxon>Pseudomonadati</taxon>
        <taxon>Pseudomonadota</taxon>
        <taxon>Alphaproteobacteria</taxon>
        <taxon>Rhodobacterales</taxon>
        <taxon>Roseobacteraceae</taxon>
        <taxon>Litoreibacter</taxon>
    </lineage>
</organism>
<sequence length="104" mass="11850">MCIQMDEAESCPRFTCFGHQPFERFRIRCTLLKSFVQRSFCRDEPLPGSYGVCLHLRPDRLDILALLISQTDFNGKLKKVSGPWNTIELGGACESPSAAMRDFF</sequence>
<protein>
    <submittedName>
        <fullName evidence="1">Uncharacterized protein</fullName>
    </submittedName>
</protein>
<dbReference type="AlphaFoldDB" id="A0A2T6BHY4"/>
<reference evidence="1 2" key="1">
    <citation type="submission" date="2018-04" db="EMBL/GenBank/DDBJ databases">
        <title>Genomic Encyclopedia of Archaeal and Bacterial Type Strains, Phase II (KMG-II): from individual species to whole genera.</title>
        <authorList>
            <person name="Goeker M."/>
        </authorList>
    </citation>
    <scope>NUCLEOTIDE SEQUENCE [LARGE SCALE GENOMIC DNA]</scope>
    <source>
        <strain evidence="1 2">DSM 100977</strain>
    </source>
</reference>
<evidence type="ECO:0000313" key="2">
    <source>
        <dbReference type="Proteomes" id="UP000243978"/>
    </source>
</evidence>
<dbReference type="Proteomes" id="UP000243978">
    <property type="component" value="Unassembled WGS sequence"/>
</dbReference>